<comment type="caution">
    <text evidence="2">The sequence shown here is derived from an EMBL/GenBank/DDBJ whole genome shotgun (WGS) entry which is preliminary data.</text>
</comment>
<dbReference type="AlphaFoldDB" id="A0A7X1B8A1"/>
<reference evidence="2 3" key="1">
    <citation type="submission" date="2020-07" db="EMBL/GenBank/DDBJ databases">
        <authorList>
            <person name="Feng X."/>
        </authorList>
    </citation>
    <scope>NUCLEOTIDE SEQUENCE [LARGE SCALE GENOMIC DNA]</scope>
    <source>
        <strain evidence="2 3">JCM23202</strain>
    </source>
</reference>
<dbReference type="Proteomes" id="UP000526501">
    <property type="component" value="Unassembled WGS sequence"/>
</dbReference>
<feature type="chain" id="PRO_5031188617" evidence="1">
    <location>
        <begin position="22"/>
        <end position="319"/>
    </location>
</feature>
<name>A0A7X1B8A1_9BACT</name>
<keyword evidence="1" id="KW-0732">Signal</keyword>
<proteinExistence type="predicted"/>
<protein>
    <submittedName>
        <fullName evidence="2">Uncharacterized protein</fullName>
    </submittedName>
</protein>
<evidence type="ECO:0000313" key="3">
    <source>
        <dbReference type="Proteomes" id="UP000526501"/>
    </source>
</evidence>
<gene>
    <name evidence="2" type="ORF">H5P27_15120</name>
</gene>
<evidence type="ECO:0000313" key="2">
    <source>
        <dbReference type="EMBL" id="MBC2607382.1"/>
    </source>
</evidence>
<organism evidence="2 3">
    <name type="scientific">Pelagicoccus albus</name>
    <dbReference type="NCBI Taxonomy" id="415222"/>
    <lineage>
        <taxon>Bacteria</taxon>
        <taxon>Pseudomonadati</taxon>
        <taxon>Verrucomicrobiota</taxon>
        <taxon>Opitutia</taxon>
        <taxon>Puniceicoccales</taxon>
        <taxon>Pelagicoccaceae</taxon>
        <taxon>Pelagicoccus</taxon>
    </lineage>
</organism>
<evidence type="ECO:0000256" key="1">
    <source>
        <dbReference type="SAM" id="SignalP"/>
    </source>
</evidence>
<sequence>MQPILRCITLALGLVSSSAFAQFQLNPVTLPPAYYFYVPSFSEPSNRVVYTYEQGTQQFTKLAEITQSGIISEARDVATLENFDISYASSFNEAVHDLYANPQNELVVVYSLQEYFGFSDAFMDHNVRIYSMVDGSFVTSLNEHSFAGLNEAVIPSERLAEFKQEELDLGVPQNIVDTYDYYVGTEGVIPYGPSFQWNTDGTLTVSFELEVFIDWDDGYTQDYADFIGTEVFSRTIEFTPSGVAQLGYEHSSAPATYPSIFTLAPSYSETGSTATVSGWTIYFVLFEFYYNGNYYSQRQPRAVRMIEGSIPKAYTRIPF</sequence>
<feature type="signal peptide" evidence="1">
    <location>
        <begin position="1"/>
        <end position="21"/>
    </location>
</feature>
<accession>A0A7X1B8A1</accession>
<dbReference type="EMBL" id="JACHVC010000012">
    <property type="protein sequence ID" value="MBC2607382.1"/>
    <property type="molecule type" value="Genomic_DNA"/>
</dbReference>
<keyword evidence="3" id="KW-1185">Reference proteome</keyword>
<dbReference type="RefSeq" id="WP_185661226.1">
    <property type="nucleotide sequence ID" value="NZ_CAWPOO010000012.1"/>
</dbReference>